<reference evidence="2 3" key="1">
    <citation type="journal article" date="2018" name="Arch. Microbiol.">
        <title>Hymenobacter segetis sp. nov., isolated from soil.</title>
        <authorList>
            <person name="Ten L.N."/>
            <person name="Lim S.J."/>
            <person name="Kim B.O."/>
            <person name="Kang I.K."/>
            <person name="Jung H.Y."/>
        </authorList>
    </citation>
    <scope>NUCLEOTIDE SEQUENCE [LARGE SCALE GENOMIC DNA]</scope>
    <source>
        <strain evidence="2 3">S7-3-11</strain>
    </source>
</reference>
<feature type="transmembrane region" description="Helical" evidence="1">
    <location>
        <begin position="55"/>
        <end position="74"/>
    </location>
</feature>
<keyword evidence="1" id="KW-0812">Transmembrane</keyword>
<accession>A0ABU9LWK9</accession>
<feature type="transmembrane region" description="Helical" evidence="1">
    <location>
        <begin position="122"/>
        <end position="142"/>
    </location>
</feature>
<dbReference type="RefSeq" id="WP_342298303.1">
    <property type="nucleotide sequence ID" value="NZ_JBCEVZ010000024.1"/>
</dbReference>
<sequence>GVPWLGLLLGTLLVAATVLTFAVLDKLLRPYLRPGPLALVLTLFFGLAWLEHWLWFSHGRVALLLAGAGVLFAAQRAGQRGALLLGLLALGAAWLVRPSLAVLGVIAVVPAAVWLAGSWRRAAPVLASAALGLLLATSILHWQQTPAEARAQRRDAAFSRILDFDQLRPQPRTPADSLGTAAINLWLLGDSTVVNEALIQRAYHFDATDFLAHEVPAKLRQRLLLLGRDYFPLLLALAATAVAVARRRRRASWFWLVQLGFVGGLVLLAGLFKLPPRLALPLLDFWLLTNVIFWLRKAEGVPESEASAGAKAAEETEVALVAASHNRQAPLSFGEGLGGRFSRPATIAIFLLITTLYAAKTWHRHQVLSRELQQHESALAAISRPAGRVRVLAGTNDFLKSLSPFRPYSPGPGPVLLLTGWPAHDASQAALRQSLSGTTDQTECLRRLANRPGIGPDAPVVWLLSPGTAAWLERRTAFDGPRLLFSSQRPLPSAAADSAVWLYQAALQLKKM</sequence>
<feature type="transmembrane region" description="Helical" evidence="1">
    <location>
        <begin position="83"/>
        <end position="116"/>
    </location>
</feature>
<evidence type="ECO:0000256" key="1">
    <source>
        <dbReference type="SAM" id="Phobius"/>
    </source>
</evidence>
<feature type="transmembrane region" description="Helical" evidence="1">
    <location>
        <begin position="230"/>
        <end position="246"/>
    </location>
</feature>
<feature type="transmembrane region" description="Helical" evidence="1">
    <location>
        <begin position="6"/>
        <end position="24"/>
    </location>
</feature>
<gene>
    <name evidence="2" type="ORF">AAFH49_11770</name>
</gene>
<keyword evidence="1" id="KW-1133">Transmembrane helix</keyword>
<keyword evidence="1" id="KW-0472">Membrane</keyword>
<evidence type="ECO:0000313" key="3">
    <source>
        <dbReference type="Proteomes" id="UP001479606"/>
    </source>
</evidence>
<dbReference type="EMBL" id="JBCEVZ010000024">
    <property type="protein sequence ID" value="MEL5994888.1"/>
    <property type="molecule type" value="Genomic_DNA"/>
</dbReference>
<organism evidence="2 3">
    <name type="scientific">Hymenobacter segetis</name>
    <dbReference type="NCBI Taxonomy" id="2025509"/>
    <lineage>
        <taxon>Bacteria</taxon>
        <taxon>Pseudomonadati</taxon>
        <taxon>Bacteroidota</taxon>
        <taxon>Cytophagia</taxon>
        <taxon>Cytophagales</taxon>
        <taxon>Hymenobacteraceae</taxon>
        <taxon>Hymenobacter</taxon>
    </lineage>
</organism>
<evidence type="ECO:0008006" key="4">
    <source>
        <dbReference type="Google" id="ProtNLM"/>
    </source>
</evidence>
<name>A0ABU9LWK9_9BACT</name>
<proteinExistence type="predicted"/>
<keyword evidence="3" id="KW-1185">Reference proteome</keyword>
<feature type="transmembrane region" description="Helical" evidence="1">
    <location>
        <begin position="31"/>
        <end position="49"/>
    </location>
</feature>
<feature type="transmembrane region" description="Helical" evidence="1">
    <location>
        <begin position="252"/>
        <end position="271"/>
    </location>
</feature>
<dbReference type="Proteomes" id="UP001479606">
    <property type="component" value="Unassembled WGS sequence"/>
</dbReference>
<comment type="caution">
    <text evidence="2">The sequence shown here is derived from an EMBL/GenBank/DDBJ whole genome shotgun (WGS) entry which is preliminary data.</text>
</comment>
<feature type="non-terminal residue" evidence="2">
    <location>
        <position position="1"/>
    </location>
</feature>
<evidence type="ECO:0000313" key="2">
    <source>
        <dbReference type="EMBL" id="MEL5994888.1"/>
    </source>
</evidence>
<protein>
    <recommendedName>
        <fullName evidence="4">Glycosyltransferase RgtA/B/C/D-like domain-containing protein</fullName>
    </recommendedName>
</protein>